<dbReference type="VEuPathDB" id="FungiDB:P170DRAFT_473807"/>
<evidence type="ECO:0000313" key="2">
    <source>
        <dbReference type="EMBL" id="PLB50238.1"/>
    </source>
</evidence>
<organism evidence="2 3">
    <name type="scientific">Aspergillus steynii IBT 23096</name>
    <dbReference type="NCBI Taxonomy" id="1392250"/>
    <lineage>
        <taxon>Eukaryota</taxon>
        <taxon>Fungi</taxon>
        <taxon>Dikarya</taxon>
        <taxon>Ascomycota</taxon>
        <taxon>Pezizomycotina</taxon>
        <taxon>Eurotiomycetes</taxon>
        <taxon>Eurotiomycetidae</taxon>
        <taxon>Eurotiales</taxon>
        <taxon>Aspergillaceae</taxon>
        <taxon>Aspergillus</taxon>
        <taxon>Aspergillus subgen. Circumdati</taxon>
    </lineage>
</organism>
<feature type="compositionally biased region" description="Basic and acidic residues" evidence="1">
    <location>
        <begin position="124"/>
        <end position="145"/>
    </location>
</feature>
<comment type="caution">
    <text evidence="2">The sequence shown here is derived from an EMBL/GenBank/DDBJ whole genome shotgun (WGS) entry which is preliminary data.</text>
</comment>
<dbReference type="RefSeq" id="XP_024705540.1">
    <property type="nucleotide sequence ID" value="XM_024853081.1"/>
</dbReference>
<gene>
    <name evidence="2" type="ORF">P170DRAFT_473807</name>
</gene>
<proteinExistence type="predicted"/>
<dbReference type="AlphaFoldDB" id="A0A2I2GBI3"/>
<protein>
    <submittedName>
        <fullName evidence="2">Uncharacterized protein</fullName>
    </submittedName>
</protein>
<reference evidence="2 3" key="1">
    <citation type="submission" date="2016-12" db="EMBL/GenBank/DDBJ databases">
        <title>The genomes of Aspergillus section Nigri reveals drivers in fungal speciation.</title>
        <authorList>
            <consortium name="DOE Joint Genome Institute"/>
            <person name="Vesth T.C."/>
            <person name="Nybo J."/>
            <person name="Theobald S."/>
            <person name="Brandl J."/>
            <person name="Frisvad J.C."/>
            <person name="Nielsen K.F."/>
            <person name="Lyhne E.K."/>
            <person name="Kogle M.E."/>
            <person name="Kuo A."/>
            <person name="Riley R."/>
            <person name="Clum A."/>
            <person name="Nolan M."/>
            <person name="Lipzen A."/>
            <person name="Salamov A."/>
            <person name="Henrissat B."/>
            <person name="Wiebenga A."/>
            <person name="De Vries R.P."/>
            <person name="Grigoriev I.V."/>
            <person name="Mortensen U.H."/>
            <person name="Andersen M.R."/>
            <person name="Baker S.E."/>
        </authorList>
    </citation>
    <scope>NUCLEOTIDE SEQUENCE [LARGE SCALE GENOMIC DNA]</scope>
    <source>
        <strain evidence="2 3">IBT 23096</strain>
    </source>
</reference>
<feature type="region of interest" description="Disordered" evidence="1">
    <location>
        <begin position="118"/>
        <end position="145"/>
    </location>
</feature>
<keyword evidence="3" id="KW-1185">Reference proteome</keyword>
<feature type="region of interest" description="Disordered" evidence="1">
    <location>
        <begin position="1"/>
        <end position="55"/>
    </location>
</feature>
<evidence type="ECO:0000256" key="1">
    <source>
        <dbReference type="SAM" id="MobiDB-lite"/>
    </source>
</evidence>
<dbReference type="GeneID" id="36560779"/>
<dbReference type="EMBL" id="MSFO01000003">
    <property type="protein sequence ID" value="PLB50238.1"/>
    <property type="molecule type" value="Genomic_DNA"/>
</dbReference>
<name>A0A2I2GBI3_9EURO</name>
<accession>A0A2I2GBI3</accession>
<evidence type="ECO:0000313" key="3">
    <source>
        <dbReference type="Proteomes" id="UP000234275"/>
    </source>
</evidence>
<feature type="compositionally biased region" description="Polar residues" evidence="1">
    <location>
        <begin position="41"/>
        <end position="54"/>
    </location>
</feature>
<sequence>MNGGNQTPPMVDVDILPERRKWMTGDAGEKKKKKRDDDDNQINPTRLHPQSQEAETFFSVPFFGPSDQEAFRPGNQSPGASSFLLALIYLSLYEYGRSTGPRLKIRCVSNPIALRPSTAWKNAPDQRRDDPEVPEGEQRPTDTFQLDRPKMTVIPLKSVSAEHRQRRPCRSAWRIHEWPSI</sequence>
<feature type="compositionally biased region" description="Basic and acidic residues" evidence="1">
    <location>
        <begin position="16"/>
        <end position="29"/>
    </location>
</feature>
<dbReference type="Proteomes" id="UP000234275">
    <property type="component" value="Unassembled WGS sequence"/>
</dbReference>